<feature type="compositionally biased region" description="Polar residues" evidence="2">
    <location>
        <begin position="193"/>
        <end position="203"/>
    </location>
</feature>
<feature type="compositionally biased region" description="Low complexity" evidence="2">
    <location>
        <begin position="204"/>
        <end position="216"/>
    </location>
</feature>
<evidence type="ECO:0000259" key="3">
    <source>
        <dbReference type="PROSITE" id="PS51329"/>
    </source>
</evidence>
<dbReference type="Proteomes" id="UP000007264">
    <property type="component" value="Unassembled WGS sequence"/>
</dbReference>
<dbReference type="RefSeq" id="XP_005650031.1">
    <property type="nucleotide sequence ID" value="XM_005649974.1"/>
</dbReference>
<proteinExistence type="inferred from homology"/>
<dbReference type="eggNOG" id="KOG2675">
    <property type="taxonomic scope" value="Eukaryota"/>
</dbReference>
<comment type="caution">
    <text evidence="4">The sequence shown here is derived from an EMBL/GenBank/DDBJ whole genome shotgun (WGS) entry which is preliminary data.</text>
</comment>
<dbReference type="InterPro" id="IPR018106">
    <property type="entry name" value="CAP_CS_N"/>
</dbReference>
<dbReference type="SUPFAM" id="SSF69340">
    <property type="entry name" value="C-terminal domain of adenylylcyclase associated protein"/>
    <property type="match status" value="1"/>
</dbReference>
<dbReference type="InterPro" id="IPR001837">
    <property type="entry name" value="Adenylate_cyclase-assoc_CAP"/>
</dbReference>
<feature type="region of interest" description="Disordered" evidence="2">
    <location>
        <begin position="178"/>
        <end position="223"/>
    </location>
</feature>
<dbReference type="GO" id="GO:0008179">
    <property type="term" value="F:adenylate cyclase binding"/>
    <property type="evidence" value="ECO:0007669"/>
    <property type="project" value="TreeGrafter"/>
</dbReference>
<dbReference type="GO" id="GO:0007015">
    <property type="term" value="P:actin filament organization"/>
    <property type="evidence" value="ECO:0007669"/>
    <property type="project" value="TreeGrafter"/>
</dbReference>
<comment type="similarity">
    <text evidence="1">Belongs to the CAP family.</text>
</comment>
<keyword evidence="5" id="KW-1185">Reference proteome</keyword>
<accession>I0Z4B8</accession>
<dbReference type="InterPro" id="IPR006599">
    <property type="entry name" value="CARP_motif"/>
</dbReference>
<dbReference type="InterPro" id="IPR036222">
    <property type="entry name" value="CAP_N_sf"/>
</dbReference>
<dbReference type="KEGG" id="csl:COCSUDRAFT_46736"/>
<dbReference type="GO" id="GO:0003779">
    <property type="term" value="F:actin binding"/>
    <property type="evidence" value="ECO:0007669"/>
    <property type="project" value="InterPro"/>
</dbReference>
<dbReference type="OrthoDB" id="509573at2759"/>
<dbReference type="InterPro" id="IPR013912">
    <property type="entry name" value="Adenylate_cyclase-assoc_CAP_C"/>
</dbReference>
<evidence type="ECO:0000313" key="4">
    <source>
        <dbReference type="EMBL" id="EIE25487.1"/>
    </source>
</evidence>
<evidence type="ECO:0000313" key="5">
    <source>
        <dbReference type="Proteomes" id="UP000007264"/>
    </source>
</evidence>
<name>I0Z4B8_COCSC</name>
<dbReference type="GO" id="GO:0005737">
    <property type="term" value="C:cytoplasm"/>
    <property type="evidence" value="ECO:0007669"/>
    <property type="project" value="TreeGrafter"/>
</dbReference>
<dbReference type="Pfam" id="PF21938">
    <property type="entry name" value="CAP_N"/>
    <property type="match status" value="1"/>
</dbReference>
<dbReference type="PANTHER" id="PTHR10652">
    <property type="entry name" value="ADENYLYL CYCLASE-ASSOCIATED PROTEIN"/>
    <property type="match status" value="1"/>
</dbReference>
<feature type="domain" description="C-CAP/cofactor C-like" evidence="3">
    <location>
        <begin position="216"/>
        <end position="353"/>
    </location>
</feature>
<dbReference type="GeneID" id="17043489"/>
<dbReference type="PROSITE" id="PS51329">
    <property type="entry name" value="C_CAP_COFACTOR_C"/>
    <property type="match status" value="1"/>
</dbReference>
<gene>
    <name evidence="4" type="ORF">COCSUDRAFT_46736</name>
</gene>
<dbReference type="PANTHER" id="PTHR10652:SF0">
    <property type="entry name" value="ADENYLYL CYCLASE-ASSOCIATED PROTEIN"/>
    <property type="match status" value="1"/>
</dbReference>
<reference evidence="4 5" key="1">
    <citation type="journal article" date="2012" name="Genome Biol.">
        <title>The genome of the polar eukaryotic microalga coccomyxa subellipsoidea reveals traits of cold adaptation.</title>
        <authorList>
            <person name="Blanc G."/>
            <person name="Agarkova I."/>
            <person name="Grimwood J."/>
            <person name="Kuo A."/>
            <person name="Brueggeman A."/>
            <person name="Dunigan D."/>
            <person name="Gurnon J."/>
            <person name="Ladunga I."/>
            <person name="Lindquist E."/>
            <person name="Lucas S."/>
            <person name="Pangilinan J."/>
            <person name="Proschold T."/>
            <person name="Salamov A."/>
            <person name="Schmutz J."/>
            <person name="Weeks D."/>
            <person name="Yamada T."/>
            <person name="Claverie J.M."/>
            <person name="Grigoriev I."/>
            <person name="Van Etten J."/>
            <person name="Lomsadze A."/>
            <person name="Borodovsky M."/>
        </authorList>
    </citation>
    <scope>NUCLEOTIDE SEQUENCE [LARGE SCALE GENOMIC DNA]</scope>
    <source>
        <strain evidence="4 5">C-169</strain>
    </source>
</reference>
<dbReference type="GO" id="GO:0019933">
    <property type="term" value="P:cAMP-mediated signaling"/>
    <property type="evidence" value="ECO:0007669"/>
    <property type="project" value="TreeGrafter"/>
</dbReference>
<dbReference type="FunFam" id="2.160.20.70:FF:000006">
    <property type="entry name" value="Adenylyl cyclase-associated protein"/>
    <property type="match status" value="1"/>
</dbReference>
<dbReference type="InterPro" id="IPR017901">
    <property type="entry name" value="C-CAP_CF_C-like"/>
</dbReference>
<dbReference type="InterPro" id="IPR036223">
    <property type="entry name" value="CAP_C_sf"/>
</dbReference>
<dbReference type="SUPFAM" id="SSF101278">
    <property type="entry name" value="N-terminal domain of adenylylcyclase associated protein, CAP"/>
    <property type="match status" value="1"/>
</dbReference>
<dbReference type="Pfam" id="PF08603">
    <property type="entry name" value="CAP_C"/>
    <property type="match status" value="1"/>
</dbReference>
<dbReference type="InterPro" id="IPR053950">
    <property type="entry name" value="CAP_N"/>
</dbReference>
<organism evidence="4 5">
    <name type="scientific">Coccomyxa subellipsoidea (strain C-169)</name>
    <name type="common">Green microalga</name>
    <dbReference type="NCBI Taxonomy" id="574566"/>
    <lineage>
        <taxon>Eukaryota</taxon>
        <taxon>Viridiplantae</taxon>
        <taxon>Chlorophyta</taxon>
        <taxon>core chlorophytes</taxon>
        <taxon>Trebouxiophyceae</taxon>
        <taxon>Trebouxiophyceae incertae sedis</taxon>
        <taxon>Coccomyxaceae</taxon>
        <taxon>Coccomyxa</taxon>
        <taxon>Coccomyxa subellipsoidea</taxon>
    </lineage>
</organism>
<dbReference type="EMBL" id="AGSI01000004">
    <property type="protein sequence ID" value="EIE25487.1"/>
    <property type="molecule type" value="Genomic_DNA"/>
</dbReference>
<dbReference type="Gene3D" id="1.25.40.330">
    <property type="entry name" value="Adenylate cyclase-associated CAP, N-terminal domain"/>
    <property type="match status" value="1"/>
</dbReference>
<dbReference type="STRING" id="574566.I0Z4B8"/>
<dbReference type="Gene3D" id="2.160.20.70">
    <property type="match status" value="1"/>
</dbReference>
<dbReference type="InterPro" id="IPR016098">
    <property type="entry name" value="CAP/MinC_C"/>
</dbReference>
<dbReference type="AlphaFoldDB" id="I0Z4B8"/>
<sequence>MSGSAALEAVVARLESVAARLEATEVHKASTVVDRAFKAERVVVEAIAQCKQPDMGGLQKLVEPVGVEISAADKLTQGRRSAAFNYSKAVAEALPALSWVVYSGPSCGMDPPPKHVENHLQSAEFWTNKILLENRTAPHADWVKALKDLLKGLCTYLKTHHFSGPAWNASGIPLSQFKPGSTPSAGPPAVQAAGSNEVPSTSGSKSAPAKPAASKPPRTECEQGRKWVIENHVGNPEIVISDTNPRQAVYIYKCSNSTIQVKGKVNAISVDSCQRVGLLFEDIVAACELVNSTRIQAQATGVVPTIAVDKCDGVQLYLSADSLGVDITTAKSSEVNVIVPGATPEADLVEHAIPEQYLSQYKNGKFVTAPVSHSAG</sequence>
<evidence type="ECO:0000256" key="1">
    <source>
        <dbReference type="ARBA" id="ARBA00007659"/>
    </source>
</evidence>
<evidence type="ECO:0000256" key="2">
    <source>
        <dbReference type="SAM" id="MobiDB-lite"/>
    </source>
</evidence>
<dbReference type="SMART" id="SM00673">
    <property type="entry name" value="CARP"/>
    <property type="match status" value="2"/>
</dbReference>
<dbReference type="PROSITE" id="PS01088">
    <property type="entry name" value="CAP_1"/>
    <property type="match status" value="1"/>
</dbReference>
<protein>
    <recommendedName>
        <fullName evidence="3">C-CAP/cofactor C-like domain-containing protein</fullName>
    </recommendedName>
</protein>